<dbReference type="Proteomes" id="UP001144313">
    <property type="component" value="Unassembled WGS sequence"/>
</dbReference>
<reference evidence="2" key="1">
    <citation type="submission" date="2022-12" db="EMBL/GenBank/DDBJ databases">
        <title>Reference genome sequencing for broad-spectrum identification of bacterial and archaeal isolates by mass spectrometry.</title>
        <authorList>
            <person name="Sekiguchi Y."/>
            <person name="Tourlousse D.M."/>
        </authorList>
    </citation>
    <scope>NUCLEOTIDE SEQUENCE</scope>
    <source>
        <strain evidence="2">LLR39Z86</strain>
    </source>
</reference>
<keyword evidence="1" id="KW-1133">Transmembrane helix</keyword>
<keyword evidence="3" id="KW-1185">Reference proteome</keyword>
<accession>A0A9W6LGV3</accession>
<proteinExistence type="predicted"/>
<feature type="transmembrane region" description="Helical" evidence="1">
    <location>
        <begin position="64"/>
        <end position="83"/>
    </location>
</feature>
<dbReference type="EMBL" id="BSDT01000001">
    <property type="protein sequence ID" value="GLI42988.1"/>
    <property type="molecule type" value="Genomic_DNA"/>
</dbReference>
<dbReference type="AlphaFoldDB" id="A0A9W6LGV3"/>
<keyword evidence="1" id="KW-0472">Membrane</keyword>
<evidence type="ECO:0000313" key="2">
    <source>
        <dbReference type="EMBL" id="GLI42988.1"/>
    </source>
</evidence>
<evidence type="ECO:0000256" key="1">
    <source>
        <dbReference type="SAM" id="Phobius"/>
    </source>
</evidence>
<comment type="caution">
    <text evidence="2">The sequence shown here is derived from an EMBL/GenBank/DDBJ whole genome shotgun (WGS) entry which is preliminary data.</text>
</comment>
<name>A0A9W6LGV3_9ACTN</name>
<keyword evidence="1" id="KW-0812">Transmembrane</keyword>
<evidence type="ECO:0000313" key="3">
    <source>
        <dbReference type="Proteomes" id="UP001144313"/>
    </source>
</evidence>
<sequence>MGWRFAWKRVTVPGQLNETPWSNASGLAVCDGLKHDIANLGFREPRRVNRFASTPMTSATNTDLVALTVSIVSVLVAVLGIMASTRPPKRHMRFIASRPRRLIPFQSPDLGITIAGQDLKDPYITEVRCRSTGRFDFTEANIPDGLPIRVCFSERIRVSSAVGLLPISSSDEMNIGHIMVGPHTVTRKQEHVFWVVTEGLPKVTLEAEMLKDATARLHHVPPRISLTRFRTRVP</sequence>
<organism evidence="2 3">
    <name type="scientific">Glycomyces algeriensis</name>
    <dbReference type="NCBI Taxonomy" id="256037"/>
    <lineage>
        <taxon>Bacteria</taxon>
        <taxon>Bacillati</taxon>
        <taxon>Actinomycetota</taxon>
        <taxon>Actinomycetes</taxon>
        <taxon>Glycomycetales</taxon>
        <taxon>Glycomycetaceae</taxon>
        <taxon>Glycomyces</taxon>
    </lineage>
</organism>
<protein>
    <submittedName>
        <fullName evidence="2">Uncharacterized protein</fullName>
    </submittedName>
</protein>
<gene>
    <name evidence="2" type="ORF">GALLR39Z86_28380</name>
</gene>